<feature type="non-terminal residue" evidence="1">
    <location>
        <position position="227"/>
    </location>
</feature>
<gene>
    <name evidence="1" type="ORF">BU25DRAFT_311758</name>
</gene>
<protein>
    <submittedName>
        <fullName evidence="1">Uncharacterized protein</fullName>
    </submittedName>
</protein>
<dbReference type="EMBL" id="MU006757">
    <property type="protein sequence ID" value="KAF2621288.1"/>
    <property type="molecule type" value="Genomic_DNA"/>
</dbReference>
<reference evidence="1" key="1">
    <citation type="journal article" date="2020" name="Stud. Mycol.">
        <title>101 Dothideomycetes genomes: a test case for predicting lifestyles and emergence of pathogens.</title>
        <authorList>
            <person name="Haridas S."/>
            <person name="Albert R."/>
            <person name="Binder M."/>
            <person name="Bloem J."/>
            <person name="Labutti K."/>
            <person name="Salamov A."/>
            <person name="Andreopoulos B."/>
            <person name="Baker S."/>
            <person name="Barry K."/>
            <person name="Bills G."/>
            <person name="Bluhm B."/>
            <person name="Cannon C."/>
            <person name="Castanera R."/>
            <person name="Culley D."/>
            <person name="Daum C."/>
            <person name="Ezra D."/>
            <person name="Gonzalez J."/>
            <person name="Henrissat B."/>
            <person name="Kuo A."/>
            <person name="Liang C."/>
            <person name="Lipzen A."/>
            <person name="Lutzoni F."/>
            <person name="Magnuson J."/>
            <person name="Mondo S."/>
            <person name="Nolan M."/>
            <person name="Ohm R."/>
            <person name="Pangilinan J."/>
            <person name="Park H.-J."/>
            <person name="Ramirez L."/>
            <person name="Alfaro M."/>
            <person name="Sun H."/>
            <person name="Tritt A."/>
            <person name="Yoshinaga Y."/>
            <person name="Zwiers L.-H."/>
            <person name="Turgeon B."/>
            <person name="Goodwin S."/>
            <person name="Spatafora J."/>
            <person name="Crous P."/>
            <person name="Grigoriev I."/>
        </authorList>
    </citation>
    <scope>NUCLEOTIDE SEQUENCE</scope>
    <source>
        <strain evidence="1">CBS 525.71</strain>
    </source>
</reference>
<evidence type="ECO:0000313" key="2">
    <source>
        <dbReference type="Proteomes" id="UP000799754"/>
    </source>
</evidence>
<proteinExistence type="predicted"/>
<organism evidence="1 2">
    <name type="scientific">Macroventuria anomochaeta</name>
    <dbReference type="NCBI Taxonomy" id="301207"/>
    <lineage>
        <taxon>Eukaryota</taxon>
        <taxon>Fungi</taxon>
        <taxon>Dikarya</taxon>
        <taxon>Ascomycota</taxon>
        <taxon>Pezizomycotina</taxon>
        <taxon>Dothideomycetes</taxon>
        <taxon>Pleosporomycetidae</taxon>
        <taxon>Pleosporales</taxon>
        <taxon>Pleosporineae</taxon>
        <taxon>Didymellaceae</taxon>
        <taxon>Macroventuria</taxon>
    </lineage>
</organism>
<keyword evidence="2" id="KW-1185">Reference proteome</keyword>
<comment type="caution">
    <text evidence="1">The sequence shown here is derived from an EMBL/GenBank/DDBJ whole genome shotgun (WGS) entry which is preliminary data.</text>
</comment>
<evidence type="ECO:0000313" key="1">
    <source>
        <dbReference type="EMBL" id="KAF2621288.1"/>
    </source>
</evidence>
<sequence>LSSLLQYVDHVLMRDEDCHNRPPYVTQACVSCNMQWDKAGTRSIFLPLSPCNHWIHYRCLVWLATSDGPHKNKCPICNKQLFEWDGISALTLATRTSLPMGNEQTVTLLSVTSDRTDYEQECQLIDNIITCRFFKELVKPSGFSDNSPDLVQCFNDVLNDLRLMGRPQSKWLKWSTTTGSLLFGMLVAIKMRRFLVEAHGRIRQTEAWIAWENGCRSLQGRILKEVH</sequence>
<name>A0ACB6RHG2_9PLEO</name>
<feature type="non-terminal residue" evidence="1">
    <location>
        <position position="1"/>
    </location>
</feature>
<accession>A0ACB6RHG2</accession>
<dbReference type="Proteomes" id="UP000799754">
    <property type="component" value="Unassembled WGS sequence"/>
</dbReference>